<evidence type="ECO:0000313" key="1">
    <source>
        <dbReference type="EMBL" id="KHD72708.1"/>
    </source>
</evidence>
<evidence type="ECO:0008006" key="3">
    <source>
        <dbReference type="Google" id="ProtNLM"/>
    </source>
</evidence>
<evidence type="ECO:0000313" key="2">
    <source>
        <dbReference type="Proteomes" id="UP000054537"/>
    </source>
</evidence>
<name>A0A0A6UCA8_ACTUT</name>
<accession>A0A0A6UCA8</accession>
<dbReference type="AlphaFoldDB" id="A0A0A6UCA8"/>
<dbReference type="InterPro" id="IPR025339">
    <property type="entry name" value="DUF4245"/>
</dbReference>
<sequence length="159" mass="17147">MIMSLAVLLVPIALIMIFYRVVLDGDKPVTVDPSSAIQQASKEFTVAQPAGLSDDWHVSSAIFRRADGGATLRLGYVDPADKPILLVQSTTDAAALVKAEVSEAPTRTGTFRTDRRTWMVYDGRPGETAMIATERSHTIVILGQDGDTKNLEQLASSLS</sequence>
<dbReference type="STRING" id="1869.MB27_40570"/>
<dbReference type="eggNOG" id="ENOG5033C4E">
    <property type="taxonomic scope" value="Bacteria"/>
</dbReference>
<proteinExistence type="predicted"/>
<dbReference type="EMBL" id="JRTT01000137">
    <property type="protein sequence ID" value="KHD72708.1"/>
    <property type="molecule type" value="Genomic_DNA"/>
</dbReference>
<reference evidence="1 2" key="1">
    <citation type="submission" date="2014-10" db="EMBL/GenBank/DDBJ databases">
        <title>Draft genome sequence of Actinoplanes utahensis NRRL 12052.</title>
        <authorList>
            <person name="Velasco-Bucheli B."/>
            <person name="del Cerro C."/>
            <person name="Hormigo D."/>
            <person name="Garcia J.L."/>
            <person name="Acebal C."/>
            <person name="Arroyo M."/>
            <person name="de la Mata I."/>
        </authorList>
    </citation>
    <scope>NUCLEOTIDE SEQUENCE [LARGE SCALE GENOMIC DNA]</scope>
    <source>
        <strain evidence="1 2">NRRL 12052</strain>
    </source>
</reference>
<dbReference type="Proteomes" id="UP000054537">
    <property type="component" value="Unassembled WGS sequence"/>
</dbReference>
<keyword evidence="2" id="KW-1185">Reference proteome</keyword>
<dbReference type="Pfam" id="PF14030">
    <property type="entry name" value="DUF4245"/>
    <property type="match status" value="1"/>
</dbReference>
<comment type="caution">
    <text evidence="1">The sequence shown here is derived from an EMBL/GenBank/DDBJ whole genome shotgun (WGS) entry which is preliminary data.</text>
</comment>
<protein>
    <recommendedName>
        <fullName evidence="3">DUF4245 domain-containing protein</fullName>
    </recommendedName>
</protein>
<gene>
    <name evidence="1" type="ORF">MB27_40570</name>
</gene>
<organism evidence="1 2">
    <name type="scientific">Actinoplanes utahensis</name>
    <dbReference type="NCBI Taxonomy" id="1869"/>
    <lineage>
        <taxon>Bacteria</taxon>
        <taxon>Bacillati</taxon>
        <taxon>Actinomycetota</taxon>
        <taxon>Actinomycetes</taxon>
        <taxon>Micromonosporales</taxon>
        <taxon>Micromonosporaceae</taxon>
        <taxon>Actinoplanes</taxon>
    </lineage>
</organism>